<dbReference type="Proteomes" id="UP000239156">
    <property type="component" value="Unassembled WGS sequence"/>
</dbReference>
<comment type="caution">
    <text evidence="1">The sequence shown here is derived from an EMBL/GenBank/DDBJ whole genome shotgun (WGS) entry which is preliminary data.</text>
</comment>
<name>A0A2S4UDQ1_9BASI</name>
<proteinExistence type="predicted"/>
<keyword evidence="2" id="KW-1185">Reference proteome</keyword>
<gene>
    <name evidence="1" type="ORF">PSTT_16267</name>
</gene>
<dbReference type="VEuPathDB" id="FungiDB:PSTT_16267"/>
<reference evidence="1" key="1">
    <citation type="submission" date="2017-12" db="EMBL/GenBank/DDBJ databases">
        <title>Gene loss provides genomic basis for host adaptation in cereal stripe rust fungi.</title>
        <authorList>
            <person name="Xia C."/>
        </authorList>
    </citation>
    <scope>NUCLEOTIDE SEQUENCE [LARGE SCALE GENOMIC DNA]</scope>
    <source>
        <strain evidence="1">93-210</strain>
    </source>
</reference>
<dbReference type="AlphaFoldDB" id="A0A2S4UDQ1"/>
<evidence type="ECO:0000313" key="2">
    <source>
        <dbReference type="Proteomes" id="UP000239156"/>
    </source>
</evidence>
<sequence>MLTFYAFTPPIPLAPQLPASMVDYRRLTSTKWLCNNAYKFKAQDQAIATRIASQNGLKTYSYNLQNLGLAACLSRLRIINAPTAALLV</sequence>
<evidence type="ECO:0000313" key="1">
    <source>
        <dbReference type="EMBL" id="POV95407.1"/>
    </source>
</evidence>
<protein>
    <submittedName>
        <fullName evidence="1">Uncharacterized protein</fullName>
    </submittedName>
</protein>
<organism evidence="1 2">
    <name type="scientific">Puccinia striiformis</name>
    <dbReference type="NCBI Taxonomy" id="27350"/>
    <lineage>
        <taxon>Eukaryota</taxon>
        <taxon>Fungi</taxon>
        <taxon>Dikarya</taxon>
        <taxon>Basidiomycota</taxon>
        <taxon>Pucciniomycotina</taxon>
        <taxon>Pucciniomycetes</taxon>
        <taxon>Pucciniales</taxon>
        <taxon>Pucciniaceae</taxon>
        <taxon>Puccinia</taxon>
    </lineage>
</organism>
<accession>A0A2S4UDQ1</accession>
<dbReference type="EMBL" id="PKSL01000346">
    <property type="protein sequence ID" value="POV95407.1"/>
    <property type="molecule type" value="Genomic_DNA"/>
</dbReference>